<dbReference type="EMBL" id="CP090173">
    <property type="protein sequence ID" value="UJO23334.1"/>
    <property type="molecule type" value="Genomic_DNA"/>
</dbReference>
<dbReference type="PROSITE" id="PS51910">
    <property type="entry name" value="GH18_2"/>
    <property type="match status" value="1"/>
</dbReference>
<dbReference type="KEGG" id="ffu:CLAFUR5_12793"/>
<dbReference type="GO" id="GO:0006032">
    <property type="term" value="P:chitin catabolic process"/>
    <property type="evidence" value="ECO:0007669"/>
    <property type="project" value="TreeGrafter"/>
</dbReference>
<dbReference type="SMART" id="SM00636">
    <property type="entry name" value="Glyco_18"/>
    <property type="match status" value="1"/>
</dbReference>
<dbReference type="OrthoDB" id="76388at2759"/>
<dbReference type="InterPro" id="IPR050314">
    <property type="entry name" value="Glycosyl_Hydrlase_18"/>
</dbReference>
<dbReference type="Pfam" id="PF00704">
    <property type="entry name" value="Glyco_hydro_18"/>
    <property type="match status" value="1"/>
</dbReference>
<dbReference type="PANTHER" id="PTHR11177">
    <property type="entry name" value="CHITINASE"/>
    <property type="match status" value="1"/>
</dbReference>
<organism evidence="5 6">
    <name type="scientific">Passalora fulva</name>
    <name type="common">Tomato leaf mold</name>
    <name type="synonym">Cladosporium fulvum</name>
    <dbReference type="NCBI Taxonomy" id="5499"/>
    <lineage>
        <taxon>Eukaryota</taxon>
        <taxon>Fungi</taxon>
        <taxon>Dikarya</taxon>
        <taxon>Ascomycota</taxon>
        <taxon>Pezizomycotina</taxon>
        <taxon>Dothideomycetes</taxon>
        <taxon>Dothideomycetidae</taxon>
        <taxon>Mycosphaerellales</taxon>
        <taxon>Mycosphaerellaceae</taxon>
        <taxon>Fulvia</taxon>
    </lineage>
</organism>
<accession>A0A9Q8UUU4</accession>
<dbReference type="InterPro" id="IPR029070">
    <property type="entry name" value="Chitinase_insertion_sf"/>
</dbReference>
<dbReference type="GO" id="GO:0005576">
    <property type="term" value="C:extracellular region"/>
    <property type="evidence" value="ECO:0007669"/>
    <property type="project" value="TreeGrafter"/>
</dbReference>
<dbReference type="InterPro" id="IPR001223">
    <property type="entry name" value="Glyco_hydro18_cat"/>
</dbReference>
<sequence length="421" mass="45883">MFQLLGLGIVVAATAQCNEGDCRDSTTVGATEICASQYWQEVQTNHTYYCFDNKITVADTEHSSALVSNSYNSSAAVVDSHSTVSGHLATTSATCQFCSVAEPLATTSPKAVSDGRPFSMVYYPNWSKYGRQFVPEDIKKPERFTHILYAFANISTNGTVSPSDLDADLTRPCSRSALPMGCIQGVQGLRNTNSELRILLSIGGWTYSQAGQFAAMNNPANRENFARSAEYPQNKGEGEDFLSLLQVTRAKLNASKILTAAVSPNPSRYMNLEIKEMDGLLDYWLLIGYDYSGSFNKTAAHSANVYSSTRDPLATPFNTHEAVEAYTKAGVSPSKIILGMPLYGHNFLKQTDYKALATKLANTTQVDKDLIASWSYDQASRTLVSYDNLEVAALKGKYIIDQGLGGGMWWRSAVTGTPIVV</sequence>
<evidence type="ECO:0000313" key="5">
    <source>
        <dbReference type="EMBL" id="UJO23334.1"/>
    </source>
</evidence>
<protein>
    <recommendedName>
        <fullName evidence="2">chitinase</fullName>
        <ecNumber evidence="2">3.2.1.14</ecNumber>
    </recommendedName>
</protein>
<gene>
    <name evidence="5" type="ORF">CLAFUR5_12793</name>
</gene>
<name>A0A9Q8UUU4_PASFU</name>
<dbReference type="GO" id="GO:0008843">
    <property type="term" value="F:endochitinase activity"/>
    <property type="evidence" value="ECO:0007669"/>
    <property type="project" value="UniProtKB-EC"/>
</dbReference>
<evidence type="ECO:0000256" key="3">
    <source>
        <dbReference type="SAM" id="SignalP"/>
    </source>
</evidence>
<dbReference type="GeneID" id="71992671"/>
<dbReference type="Proteomes" id="UP000756132">
    <property type="component" value="Chromosome 11"/>
</dbReference>
<dbReference type="GO" id="GO:0005975">
    <property type="term" value="P:carbohydrate metabolic process"/>
    <property type="evidence" value="ECO:0007669"/>
    <property type="project" value="InterPro"/>
</dbReference>
<dbReference type="InterPro" id="IPR011583">
    <property type="entry name" value="Chitinase_II/V-like_cat"/>
</dbReference>
<feature type="domain" description="GH18" evidence="4">
    <location>
        <begin position="117"/>
        <end position="421"/>
    </location>
</feature>
<feature type="signal peptide" evidence="3">
    <location>
        <begin position="1"/>
        <end position="15"/>
    </location>
</feature>
<dbReference type="PANTHER" id="PTHR11177:SF317">
    <property type="entry name" value="CHITINASE 12-RELATED"/>
    <property type="match status" value="1"/>
</dbReference>
<proteinExistence type="inferred from homology"/>
<reference evidence="5" key="1">
    <citation type="submission" date="2021-12" db="EMBL/GenBank/DDBJ databases">
        <authorList>
            <person name="Zaccaron A."/>
            <person name="Stergiopoulos I."/>
        </authorList>
    </citation>
    <scope>NUCLEOTIDE SEQUENCE</scope>
    <source>
        <strain evidence="5">Race5_Kim</strain>
    </source>
</reference>
<keyword evidence="6" id="KW-1185">Reference proteome</keyword>
<dbReference type="EC" id="3.2.1.14" evidence="2"/>
<dbReference type="InterPro" id="IPR017853">
    <property type="entry name" value="GH"/>
</dbReference>
<evidence type="ECO:0000256" key="2">
    <source>
        <dbReference type="ARBA" id="ARBA00012729"/>
    </source>
</evidence>
<comment type="similarity">
    <text evidence="1">Belongs to the glycosyl hydrolase 18 family. Chitinase class V subfamily.</text>
</comment>
<evidence type="ECO:0000259" key="4">
    <source>
        <dbReference type="PROSITE" id="PS51910"/>
    </source>
</evidence>
<evidence type="ECO:0000256" key="1">
    <source>
        <dbReference type="ARBA" id="ARBA00008682"/>
    </source>
</evidence>
<dbReference type="GO" id="GO:0008061">
    <property type="term" value="F:chitin binding"/>
    <property type="evidence" value="ECO:0007669"/>
    <property type="project" value="InterPro"/>
</dbReference>
<dbReference type="RefSeq" id="XP_047767700.1">
    <property type="nucleotide sequence ID" value="XM_047911941.1"/>
</dbReference>
<dbReference type="AlphaFoldDB" id="A0A9Q8UUU4"/>
<feature type="chain" id="PRO_5040166279" description="chitinase" evidence="3">
    <location>
        <begin position="16"/>
        <end position="421"/>
    </location>
</feature>
<dbReference type="SUPFAM" id="SSF51445">
    <property type="entry name" value="(Trans)glycosidases"/>
    <property type="match status" value="1"/>
</dbReference>
<keyword evidence="3" id="KW-0732">Signal</keyword>
<evidence type="ECO:0000313" key="6">
    <source>
        <dbReference type="Proteomes" id="UP000756132"/>
    </source>
</evidence>
<dbReference type="Gene3D" id="3.20.20.80">
    <property type="entry name" value="Glycosidases"/>
    <property type="match status" value="1"/>
</dbReference>
<dbReference type="Gene3D" id="3.10.50.10">
    <property type="match status" value="1"/>
</dbReference>
<reference evidence="5" key="2">
    <citation type="journal article" date="2022" name="Microb. Genom.">
        <title>A chromosome-scale genome assembly of the tomato pathogen Cladosporium fulvum reveals a compartmentalized genome architecture and the presence of a dispensable chromosome.</title>
        <authorList>
            <person name="Zaccaron A.Z."/>
            <person name="Chen L.H."/>
            <person name="Samaras A."/>
            <person name="Stergiopoulos I."/>
        </authorList>
    </citation>
    <scope>NUCLEOTIDE SEQUENCE</scope>
    <source>
        <strain evidence="5">Race5_Kim</strain>
    </source>
</reference>